<keyword evidence="4" id="KW-1133">Transmembrane helix</keyword>
<keyword evidence="2" id="KW-0325">Glycoprotein</keyword>
<comment type="caution">
    <text evidence="8">The sequence shown here is derived from an EMBL/GenBank/DDBJ whole genome shotgun (WGS) entry which is preliminary data.</text>
</comment>
<keyword evidence="9" id="KW-1185">Reference proteome</keyword>
<dbReference type="AlphaFoldDB" id="A0ABD0LLS5"/>
<feature type="domain" description="Calcineurin-like phosphoesterase" evidence="5">
    <location>
        <begin position="143"/>
        <end position="341"/>
    </location>
</feature>
<feature type="transmembrane region" description="Helical" evidence="4">
    <location>
        <begin position="466"/>
        <end position="489"/>
    </location>
</feature>
<dbReference type="Pfam" id="PF00149">
    <property type="entry name" value="Metallophos"/>
    <property type="match status" value="1"/>
</dbReference>
<name>A0ABD0LLS5_9CAEN</name>
<organism evidence="8 9">
    <name type="scientific">Batillaria attramentaria</name>
    <dbReference type="NCBI Taxonomy" id="370345"/>
    <lineage>
        <taxon>Eukaryota</taxon>
        <taxon>Metazoa</taxon>
        <taxon>Spiralia</taxon>
        <taxon>Lophotrochozoa</taxon>
        <taxon>Mollusca</taxon>
        <taxon>Gastropoda</taxon>
        <taxon>Caenogastropoda</taxon>
        <taxon>Sorbeoconcha</taxon>
        <taxon>Cerithioidea</taxon>
        <taxon>Batillariidae</taxon>
        <taxon>Batillaria</taxon>
    </lineage>
</organism>
<keyword evidence="4" id="KW-0472">Membrane</keyword>
<dbReference type="Proteomes" id="UP001519460">
    <property type="component" value="Unassembled WGS sequence"/>
</dbReference>
<dbReference type="EC" id="3.1.3.2" evidence="3"/>
<evidence type="ECO:0000313" key="9">
    <source>
        <dbReference type="Proteomes" id="UP001519460"/>
    </source>
</evidence>
<keyword evidence="4" id="KW-0812">Transmembrane</keyword>
<dbReference type="CDD" id="cd00839">
    <property type="entry name" value="MPP_PAPs"/>
    <property type="match status" value="1"/>
</dbReference>
<dbReference type="InterPro" id="IPR004843">
    <property type="entry name" value="Calcineurin-like_PHP"/>
</dbReference>
<dbReference type="Pfam" id="PF16656">
    <property type="entry name" value="Pur_ac_phosph_N"/>
    <property type="match status" value="1"/>
</dbReference>
<dbReference type="Gene3D" id="3.60.21.10">
    <property type="match status" value="1"/>
</dbReference>
<dbReference type="GO" id="GO:0003993">
    <property type="term" value="F:acid phosphatase activity"/>
    <property type="evidence" value="ECO:0007669"/>
    <property type="project" value="UniProtKB-EC"/>
</dbReference>
<feature type="non-terminal residue" evidence="8">
    <location>
        <position position="1"/>
    </location>
</feature>
<dbReference type="Pfam" id="PF14008">
    <property type="entry name" value="Metallophos_C"/>
    <property type="match status" value="1"/>
</dbReference>
<sequence>PTDFAFVKVVTEDKGTTVQANVGSYVFSPENSTLSASLVCHPQHVHLAYGDTLTAIVIVWATKAACSTELYFGTSPWQLDHHAAGTSITFTEQNLFGLQNLHRVKIQGLVPSTTYYYRPVSNDIGRGPFYFKTPPAGNNWSPHFLVYGDLGVQSESFPSLAEEALKGEYTAVLHVGDFAYNLKDDNGQVGDKFMQFIEPVASFLPYMTCPGNHEIDSDSFAHYRHRFSMPGAEWPMPVDSLWYSFNVGPVHFISYSTEVFFTLGNKLVQTQYDWLVNDLSKANRFRRIRPWIIAFGHRPMYCSTVSGDDCTKNNSLVRAGFEELFYHYGVDLVLQAHEHNYERLYPMFKGEVLSTDYNNPRAPVQIISGAAGSKHGLDAFTPPPQPEWTALRLGNGSLNSYGRLRVANSTHLYWEQRSVEGNALLDSLWLVQQHHGKFDAESGVLDVRDPEDEKDEVVARDETTRLAIGISFGIIFFILVLVAVVTRLCRRKPYRVPRSWETANIDYGRKSYAPVVAEEDEDDQVDFEIDMADSRKIHAKRLVNGK</sequence>
<dbReference type="InterPro" id="IPR015914">
    <property type="entry name" value="PAPs_N"/>
</dbReference>
<evidence type="ECO:0000256" key="4">
    <source>
        <dbReference type="SAM" id="Phobius"/>
    </source>
</evidence>
<dbReference type="SUPFAM" id="SSF56300">
    <property type="entry name" value="Metallo-dependent phosphatases"/>
    <property type="match status" value="1"/>
</dbReference>
<evidence type="ECO:0000259" key="5">
    <source>
        <dbReference type="Pfam" id="PF00149"/>
    </source>
</evidence>
<dbReference type="Gene3D" id="2.60.40.380">
    <property type="entry name" value="Purple acid phosphatase-like, N-terminal"/>
    <property type="match status" value="1"/>
</dbReference>
<keyword evidence="3" id="KW-0378">Hydrolase</keyword>
<dbReference type="PANTHER" id="PTHR45867:SF10">
    <property type="entry name" value="PURPLE ACID PHOSPHATASE"/>
    <property type="match status" value="1"/>
</dbReference>
<evidence type="ECO:0000256" key="2">
    <source>
        <dbReference type="ARBA" id="ARBA00023180"/>
    </source>
</evidence>
<dbReference type="InterPro" id="IPR025733">
    <property type="entry name" value="PAPs_C"/>
</dbReference>
<proteinExistence type="inferred from homology"/>
<evidence type="ECO:0000256" key="3">
    <source>
        <dbReference type="RuleBase" id="RU361203"/>
    </source>
</evidence>
<evidence type="ECO:0000259" key="7">
    <source>
        <dbReference type="Pfam" id="PF16656"/>
    </source>
</evidence>
<evidence type="ECO:0000256" key="1">
    <source>
        <dbReference type="ARBA" id="ARBA00022729"/>
    </source>
</evidence>
<keyword evidence="1" id="KW-0732">Signal</keyword>
<comment type="catalytic activity">
    <reaction evidence="3">
        <text>a phosphate monoester + H2O = an alcohol + phosphate</text>
        <dbReference type="Rhea" id="RHEA:15017"/>
        <dbReference type="ChEBI" id="CHEBI:15377"/>
        <dbReference type="ChEBI" id="CHEBI:30879"/>
        <dbReference type="ChEBI" id="CHEBI:43474"/>
        <dbReference type="ChEBI" id="CHEBI:67140"/>
        <dbReference type="EC" id="3.1.3.2"/>
    </reaction>
</comment>
<feature type="domain" description="Purple acid phosphatase C-terminal" evidence="6">
    <location>
        <begin position="362"/>
        <end position="427"/>
    </location>
</feature>
<evidence type="ECO:0000313" key="8">
    <source>
        <dbReference type="EMBL" id="KAK7500302.1"/>
    </source>
</evidence>
<evidence type="ECO:0000259" key="6">
    <source>
        <dbReference type="Pfam" id="PF14008"/>
    </source>
</evidence>
<dbReference type="InterPro" id="IPR029052">
    <property type="entry name" value="Metallo-depent_PP-like"/>
</dbReference>
<accession>A0ABD0LLS5</accession>
<reference evidence="8 9" key="1">
    <citation type="journal article" date="2023" name="Sci. Data">
        <title>Genome assembly of the Korean intertidal mud-creeper Batillaria attramentaria.</title>
        <authorList>
            <person name="Patra A.K."/>
            <person name="Ho P.T."/>
            <person name="Jun S."/>
            <person name="Lee S.J."/>
            <person name="Kim Y."/>
            <person name="Won Y.J."/>
        </authorList>
    </citation>
    <scope>NUCLEOTIDE SEQUENCE [LARGE SCALE GENOMIC DNA]</scope>
    <source>
        <strain evidence="8">Wonlab-2016</strain>
    </source>
</reference>
<dbReference type="InterPro" id="IPR008963">
    <property type="entry name" value="Purple_acid_Pase-like_N"/>
</dbReference>
<comment type="similarity">
    <text evidence="3">Belongs to the metallophosphoesterase superfamily. Purple acid phosphatase family.</text>
</comment>
<protein>
    <recommendedName>
        <fullName evidence="3">Purple acid phosphatase</fullName>
        <ecNumber evidence="3">3.1.3.2</ecNumber>
    </recommendedName>
</protein>
<gene>
    <name evidence="8" type="ORF">BaRGS_00008525</name>
</gene>
<dbReference type="EMBL" id="JACVVK020000038">
    <property type="protein sequence ID" value="KAK7500302.1"/>
    <property type="molecule type" value="Genomic_DNA"/>
</dbReference>
<feature type="domain" description="Purple acid phosphatase N-terminal" evidence="7">
    <location>
        <begin position="42"/>
        <end position="133"/>
    </location>
</feature>
<dbReference type="PANTHER" id="PTHR45867">
    <property type="entry name" value="PURPLE ACID PHOSPHATASE"/>
    <property type="match status" value="1"/>
</dbReference>
<dbReference type="InterPro" id="IPR041792">
    <property type="entry name" value="MPP_PAP"/>
</dbReference>
<dbReference type="SUPFAM" id="SSF49363">
    <property type="entry name" value="Purple acid phosphatase, N-terminal domain"/>
    <property type="match status" value="1"/>
</dbReference>